<evidence type="ECO:0000313" key="1">
    <source>
        <dbReference type="EMBL" id="RID79265.1"/>
    </source>
</evidence>
<name>A0A398ANI8_BRACM</name>
<gene>
    <name evidence="1" type="ORF">BRARA_A02016</name>
</gene>
<dbReference type="EMBL" id="CM010628">
    <property type="protein sequence ID" value="RID79265.1"/>
    <property type="molecule type" value="Genomic_DNA"/>
</dbReference>
<dbReference type="AlphaFoldDB" id="A0A398ANI8"/>
<organism evidence="1 2">
    <name type="scientific">Brassica campestris</name>
    <name type="common">Field mustard</name>
    <dbReference type="NCBI Taxonomy" id="3711"/>
    <lineage>
        <taxon>Eukaryota</taxon>
        <taxon>Viridiplantae</taxon>
        <taxon>Streptophyta</taxon>
        <taxon>Embryophyta</taxon>
        <taxon>Tracheophyta</taxon>
        <taxon>Spermatophyta</taxon>
        <taxon>Magnoliopsida</taxon>
        <taxon>eudicotyledons</taxon>
        <taxon>Gunneridae</taxon>
        <taxon>Pentapetalae</taxon>
        <taxon>rosids</taxon>
        <taxon>malvids</taxon>
        <taxon>Brassicales</taxon>
        <taxon>Brassicaceae</taxon>
        <taxon>Brassiceae</taxon>
        <taxon>Brassica</taxon>
    </lineage>
</organism>
<sequence length="77" mass="8627">MEVKGQVMCVLLMCYIFGHIITSHNCGFIEARISSKFGDLEIEKKLRTINKPAVKIIKSEFQDAGHIIFYGGSGLNH</sequence>
<reference evidence="1 2" key="1">
    <citation type="submission" date="2018-06" db="EMBL/GenBank/DDBJ databases">
        <title>WGS assembly of Brassica rapa FPsc.</title>
        <authorList>
            <person name="Bowman J."/>
            <person name="Kohchi T."/>
            <person name="Yamato K."/>
            <person name="Jenkins J."/>
            <person name="Shu S."/>
            <person name="Ishizaki K."/>
            <person name="Yamaoka S."/>
            <person name="Nishihama R."/>
            <person name="Nakamura Y."/>
            <person name="Berger F."/>
            <person name="Adam C."/>
            <person name="Aki S."/>
            <person name="Althoff F."/>
            <person name="Araki T."/>
            <person name="Arteaga-Vazquez M."/>
            <person name="Balasubrmanian S."/>
            <person name="Bauer D."/>
            <person name="Boehm C."/>
            <person name="Briginshaw L."/>
            <person name="Caballero-Perez J."/>
            <person name="Catarino B."/>
            <person name="Chen F."/>
            <person name="Chiyoda S."/>
            <person name="Chovatia M."/>
            <person name="Davies K."/>
            <person name="Delmans M."/>
            <person name="Demura T."/>
            <person name="Dierschke T."/>
            <person name="Dolan L."/>
            <person name="Dorantes-Acosta A."/>
            <person name="Eklund D."/>
            <person name="Florent S."/>
            <person name="Flores-Sandoval E."/>
            <person name="Fujiyama A."/>
            <person name="Fukuzawa H."/>
            <person name="Galik B."/>
            <person name="Grimanelli D."/>
            <person name="Grimwood J."/>
            <person name="Grossniklaus U."/>
            <person name="Hamada T."/>
            <person name="Haseloff J."/>
            <person name="Hetherington A."/>
            <person name="Higo A."/>
            <person name="Hirakawa Y."/>
            <person name="Hundley H."/>
            <person name="Ikeda Y."/>
            <person name="Inoue K."/>
            <person name="Inoue S."/>
            <person name="Ishida S."/>
            <person name="Jia Q."/>
            <person name="Kakita M."/>
            <person name="Kanazawa T."/>
            <person name="Kawai Y."/>
            <person name="Kawashima T."/>
            <person name="Kennedy M."/>
            <person name="Kinose K."/>
            <person name="Kinoshita T."/>
            <person name="Kohara Y."/>
            <person name="Koide E."/>
            <person name="Komatsu K."/>
            <person name="Kopischke S."/>
            <person name="Kubo M."/>
            <person name="Kyozuka J."/>
            <person name="Lagercrantz U."/>
            <person name="Lin S."/>
            <person name="Lindquist E."/>
            <person name="Lipzen A."/>
            <person name="Lu C."/>
            <person name="Luna E."/>
            <person name="Martienssen R."/>
            <person name="Minamino N."/>
            <person name="Mizutani M."/>
            <person name="Mizutani M."/>
            <person name="Mochizuki N."/>
            <person name="Monte I."/>
            <person name="Mosher R."/>
            <person name="Nagasaki H."/>
            <person name="Nakagami H."/>
            <person name="Naramoto S."/>
            <person name="Nishitani K."/>
            <person name="Ohtani M."/>
            <person name="Okamoto T."/>
            <person name="Okumura M."/>
            <person name="Phillips J."/>
            <person name="Pollak B."/>
            <person name="Reinders A."/>
            <person name="Roevekamp M."/>
            <person name="Sano R."/>
            <person name="Sawa S."/>
            <person name="Schmid M."/>
            <person name="Shirakawa M."/>
            <person name="Solano R."/>
            <person name="Spunde A."/>
            <person name="Suetsugu N."/>
            <person name="Sugano S."/>
            <person name="Sugiyama A."/>
            <person name="Sun R."/>
            <person name="Suzuki Y."/>
            <person name="Takenaka M."/>
            <person name="Takezawa D."/>
            <person name="Tomogane H."/>
            <person name="Tsuzuki M."/>
            <person name="Ueda T."/>
            <person name="Umeda M."/>
            <person name="Ward J."/>
            <person name="Watanabe Y."/>
            <person name="Yazaki K."/>
            <person name="Yokoyama R."/>
            <person name="Yoshitake Y."/>
            <person name="Yotsui I."/>
            <person name="Zachgo S."/>
            <person name="Schmutz J."/>
        </authorList>
    </citation>
    <scope>NUCLEOTIDE SEQUENCE [LARGE SCALE GENOMIC DNA]</scope>
    <source>
        <strain evidence="2">cv. B-3</strain>
    </source>
</reference>
<accession>A0A398ANI8</accession>
<dbReference type="Proteomes" id="UP000264353">
    <property type="component" value="Chromosome A1"/>
</dbReference>
<evidence type="ECO:0000313" key="2">
    <source>
        <dbReference type="Proteomes" id="UP000264353"/>
    </source>
</evidence>
<protein>
    <submittedName>
        <fullName evidence="1">Uncharacterized protein</fullName>
    </submittedName>
</protein>
<proteinExistence type="predicted"/>